<dbReference type="Proteomes" id="UP000472271">
    <property type="component" value="Chromosome 8"/>
</dbReference>
<feature type="compositionally biased region" description="Basic and acidic residues" evidence="1">
    <location>
        <begin position="145"/>
        <end position="159"/>
    </location>
</feature>
<protein>
    <recommendedName>
        <fullName evidence="4">Coiled-coil domain containing 137</fullName>
    </recommendedName>
</protein>
<feature type="compositionally biased region" description="Basic and acidic residues" evidence="1">
    <location>
        <begin position="15"/>
        <end position="28"/>
    </location>
</feature>
<feature type="region of interest" description="Disordered" evidence="1">
    <location>
        <begin position="118"/>
        <end position="159"/>
    </location>
</feature>
<evidence type="ECO:0000313" key="2">
    <source>
        <dbReference type="Ensembl" id="ENSSORP00005028230.1"/>
    </source>
</evidence>
<dbReference type="CTD" id="339230"/>
<name>A0A673AF10_9TELE</name>
<keyword evidence="3" id="KW-1185">Reference proteome</keyword>
<proteinExistence type="predicted"/>
<dbReference type="InterPro" id="IPR026680">
    <property type="entry name" value="CCDC137"/>
</dbReference>
<dbReference type="RefSeq" id="XP_029997471.1">
    <property type="nucleotide sequence ID" value="XM_030141611.1"/>
</dbReference>
<feature type="region of interest" description="Disordered" evidence="1">
    <location>
        <begin position="1"/>
        <end position="99"/>
    </location>
</feature>
<reference evidence="2" key="1">
    <citation type="submission" date="2019-06" db="EMBL/GenBank/DDBJ databases">
        <authorList>
            <consortium name="Wellcome Sanger Institute Data Sharing"/>
        </authorList>
    </citation>
    <scope>NUCLEOTIDE SEQUENCE [LARGE SCALE GENOMIC DNA]</scope>
</reference>
<reference evidence="2" key="2">
    <citation type="submission" date="2025-08" db="UniProtKB">
        <authorList>
            <consortium name="Ensembl"/>
        </authorList>
    </citation>
    <scope>IDENTIFICATION</scope>
</reference>
<organism evidence="2 3">
    <name type="scientific">Sphaeramia orbicularis</name>
    <name type="common">orbiculate cardinalfish</name>
    <dbReference type="NCBI Taxonomy" id="375764"/>
    <lineage>
        <taxon>Eukaryota</taxon>
        <taxon>Metazoa</taxon>
        <taxon>Chordata</taxon>
        <taxon>Craniata</taxon>
        <taxon>Vertebrata</taxon>
        <taxon>Euteleostomi</taxon>
        <taxon>Actinopterygii</taxon>
        <taxon>Neopterygii</taxon>
        <taxon>Teleostei</taxon>
        <taxon>Neoteleostei</taxon>
        <taxon>Acanthomorphata</taxon>
        <taxon>Gobiaria</taxon>
        <taxon>Kurtiformes</taxon>
        <taxon>Apogonoidei</taxon>
        <taxon>Apogonidae</taxon>
        <taxon>Apogoninae</taxon>
        <taxon>Sphaeramia</taxon>
    </lineage>
</organism>
<dbReference type="GO" id="GO:0005634">
    <property type="term" value="C:nucleus"/>
    <property type="evidence" value="ECO:0007669"/>
    <property type="project" value="TreeGrafter"/>
</dbReference>
<dbReference type="GeneID" id="115424383"/>
<gene>
    <name evidence="2" type="primary">ccdc137</name>
</gene>
<feature type="compositionally biased region" description="Polar residues" evidence="1">
    <location>
        <begin position="1"/>
        <end position="14"/>
    </location>
</feature>
<dbReference type="Ensembl" id="ENSSORT00005029033.1">
    <property type="protein sequence ID" value="ENSSORP00005028230.1"/>
    <property type="gene ID" value="ENSSORG00005013498.1"/>
</dbReference>
<accession>A0A673AF10</accession>
<dbReference type="InParanoid" id="A0A673AF10"/>
<dbReference type="PANTHER" id="PTHR21838">
    <property type="entry name" value="COILED-COIL DOMAIN-CONTAINING PROTEIN 137"/>
    <property type="match status" value="1"/>
</dbReference>
<feature type="compositionally biased region" description="Basic and acidic residues" evidence="1">
    <location>
        <begin position="36"/>
        <end position="61"/>
    </location>
</feature>
<dbReference type="AlphaFoldDB" id="A0A673AF10"/>
<feature type="region of interest" description="Disordered" evidence="1">
    <location>
        <begin position="215"/>
        <end position="234"/>
    </location>
</feature>
<evidence type="ECO:0008006" key="4">
    <source>
        <dbReference type="Google" id="ProtNLM"/>
    </source>
</evidence>
<sequence>MGKNKNNSISQPRNQAEKAGKHLSDKKLDRHGKPKKASEDHLKHIPFKLREIMKSKQEMKMGSRKKKKKLKEAIISKSNQEGTDPGDIPVPQFKRRKDETEKAYLRRMDIETKHVHFLSKNQIDRKPELELNQQESPAHKGKSEKKKEHDKDRLLRIHQKKLDRQEATVEKEMFVDDVPFGEVAMAPPCLSAKPKKAQVKSQKSSKDLLLNSLLGHTATSADKPSMARQRIMEEERERAVEAYRHLKKQKQQQLEARTAGLEKLKNLQ</sequence>
<dbReference type="RefSeq" id="XP_029997469.1">
    <property type="nucleotide sequence ID" value="XM_030141609.1"/>
</dbReference>
<reference evidence="2" key="3">
    <citation type="submission" date="2025-09" db="UniProtKB">
        <authorList>
            <consortium name="Ensembl"/>
        </authorList>
    </citation>
    <scope>IDENTIFICATION</scope>
</reference>
<evidence type="ECO:0000256" key="1">
    <source>
        <dbReference type="SAM" id="MobiDB-lite"/>
    </source>
</evidence>
<evidence type="ECO:0000313" key="3">
    <source>
        <dbReference type="Proteomes" id="UP000472271"/>
    </source>
</evidence>
<feature type="region of interest" description="Disordered" evidence="1">
    <location>
        <begin position="245"/>
        <end position="268"/>
    </location>
</feature>
<dbReference type="OrthoDB" id="5876637at2759"/>
<dbReference type="PANTHER" id="PTHR21838:SF2">
    <property type="entry name" value="COILED-COIL DOMAIN-CONTAINING PROTEIN 137"/>
    <property type="match status" value="1"/>
</dbReference>